<dbReference type="Pfam" id="PF02137">
    <property type="entry name" value="A_deamin"/>
    <property type="match status" value="1"/>
</dbReference>
<dbReference type="SMART" id="SM00358">
    <property type="entry name" value="DSRM"/>
    <property type="match status" value="1"/>
</dbReference>
<organism evidence="4 6">
    <name type="scientific">Limulus polyphemus</name>
    <name type="common">Atlantic horseshoe crab</name>
    <dbReference type="NCBI Taxonomy" id="6850"/>
    <lineage>
        <taxon>Eukaryota</taxon>
        <taxon>Metazoa</taxon>
        <taxon>Ecdysozoa</taxon>
        <taxon>Arthropoda</taxon>
        <taxon>Chelicerata</taxon>
        <taxon>Merostomata</taxon>
        <taxon>Xiphosura</taxon>
        <taxon>Limulidae</taxon>
        <taxon>Limulus</taxon>
    </lineage>
</organism>
<dbReference type="InterPro" id="IPR014720">
    <property type="entry name" value="dsRBD_dom"/>
</dbReference>
<evidence type="ECO:0000313" key="6">
    <source>
        <dbReference type="RefSeq" id="XP_022240553.1"/>
    </source>
</evidence>
<evidence type="ECO:0000313" key="5">
    <source>
        <dbReference type="RefSeq" id="XP_013773552.1"/>
    </source>
</evidence>
<dbReference type="Pfam" id="PF00035">
    <property type="entry name" value="dsrm"/>
    <property type="match status" value="1"/>
</dbReference>
<reference evidence="5 6" key="1">
    <citation type="submission" date="2025-05" db="UniProtKB">
        <authorList>
            <consortium name="RefSeq"/>
        </authorList>
    </citation>
    <scope>IDENTIFICATION</scope>
    <source>
        <tissue evidence="5 6">Muscle</tissue>
    </source>
</reference>
<dbReference type="PANTHER" id="PTHR10910">
    <property type="entry name" value="EUKARYOTE SPECIFIC DSRNA BINDING PROTEIN"/>
    <property type="match status" value="1"/>
</dbReference>
<accession>A0ABM1SA98</accession>
<gene>
    <name evidence="5 6" type="primary">LOC106458577</name>
</gene>
<dbReference type="Gene3D" id="3.30.160.20">
    <property type="match status" value="1"/>
</dbReference>
<sequence>MLNSASFSVLVKNPISAFHEYGQGKKVEAKVDIILSEGPHHNPRFQAAAILDNVIIAVAWDKTKKDARTRAAELAMRSLVANQNKSAEVQDLSALSENSSLFDVVASLSHHIFNIEVLKVPEYLGGRKILAALVMKTGQERHGKVLCLGTGNRCISGEHIRQDGTVLNDSHAEVITRRSFLRFLYQQLMDYYSGKQDTIIEPAAFDEKLQIKPNITFHLYVSTAPCGDAAIFAHNSTSDDEATANPSASGHNPLFANNVQGLLRTKMEAGEGTIPVEDSCAVQAWDAVKQGNRLRTMSCSDKIAAWNVLGIQGALLSHFIHPVYLNSITLGALYHHGHLSRAVCCRLEGKTEFGHFLPAGYTLNHPQLGRVSIYKAPRETEKTKPFGINWCCGDSKPEVTNALTGMCNDKAESYQQSRLCKASLFECFKKLCNLSKREELLKQSYRTSKLNAYDYQQAKQRLYARFEELGRGTWLKKPLEEEEFF</sequence>
<keyword evidence="4" id="KW-1185">Reference proteome</keyword>
<dbReference type="RefSeq" id="XP_013773552.1">
    <property type="nucleotide sequence ID" value="XM_013918098.2"/>
</dbReference>
<dbReference type="PROSITE" id="PS50141">
    <property type="entry name" value="A_DEAMIN_EDITASE"/>
    <property type="match status" value="1"/>
</dbReference>
<feature type="domain" description="DRBM" evidence="2">
    <location>
        <begin position="13"/>
        <end position="81"/>
    </location>
</feature>
<dbReference type="Proteomes" id="UP000694941">
    <property type="component" value="Unplaced"/>
</dbReference>
<dbReference type="GeneID" id="106458577"/>
<proteinExistence type="predicted"/>
<evidence type="ECO:0000259" key="2">
    <source>
        <dbReference type="PROSITE" id="PS50137"/>
    </source>
</evidence>
<dbReference type="InterPro" id="IPR002466">
    <property type="entry name" value="A_deamin"/>
</dbReference>
<evidence type="ECO:0000313" key="4">
    <source>
        <dbReference type="Proteomes" id="UP000694941"/>
    </source>
</evidence>
<evidence type="ECO:0000259" key="3">
    <source>
        <dbReference type="PROSITE" id="PS50141"/>
    </source>
</evidence>
<dbReference type="PROSITE" id="PS50137">
    <property type="entry name" value="DS_RBD"/>
    <property type="match status" value="1"/>
</dbReference>
<dbReference type="SMART" id="SM00552">
    <property type="entry name" value="ADEAMc"/>
    <property type="match status" value="1"/>
</dbReference>
<name>A0ABM1SA98_LIMPO</name>
<feature type="domain" description="A to I editase" evidence="3">
    <location>
        <begin position="147"/>
        <end position="484"/>
    </location>
</feature>
<keyword evidence="1" id="KW-0694">RNA-binding</keyword>
<evidence type="ECO:0000256" key="1">
    <source>
        <dbReference type="PROSITE-ProRule" id="PRU00266"/>
    </source>
</evidence>
<dbReference type="PANTHER" id="PTHR10910:SF107">
    <property type="entry name" value="DOUBLE-STRANDED RNA-SPECIFIC ADENOSINE DEAMINASE"/>
    <property type="match status" value="1"/>
</dbReference>
<dbReference type="RefSeq" id="XP_022240553.1">
    <property type="nucleotide sequence ID" value="XM_022384845.1"/>
</dbReference>
<protein>
    <submittedName>
        <fullName evidence="5 6">Double-stranded RNA-specific adenosine deaminase-like</fullName>
    </submittedName>
</protein>
<dbReference type="SUPFAM" id="SSF54768">
    <property type="entry name" value="dsRNA-binding domain-like"/>
    <property type="match status" value="1"/>
</dbReference>